<organism evidence="1 2">
    <name type="scientific">Oceanobacillus kimchii</name>
    <dbReference type="NCBI Taxonomy" id="746691"/>
    <lineage>
        <taxon>Bacteria</taxon>
        <taxon>Bacillati</taxon>
        <taxon>Bacillota</taxon>
        <taxon>Bacilli</taxon>
        <taxon>Bacillales</taxon>
        <taxon>Bacillaceae</taxon>
        <taxon>Oceanobacillus</taxon>
    </lineage>
</organism>
<gene>
    <name evidence="1" type="ORF">MACH08_20700</name>
</gene>
<keyword evidence="2" id="KW-1185">Reference proteome</keyword>
<dbReference type="Proteomes" id="UP001275436">
    <property type="component" value="Unassembled WGS sequence"/>
</dbReference>
<accession>A0ABQ5TJ21</accession>
<protein>
    <recommendedName>
        <fullName evidence="3">DUF5082 domain-containing protein</fullName>
    </recommendedName>
</protein>
<proteinExistence type="predicted"/>
<name>A0ABQ5TJ21_9BACI</name>
<comment type="caution">
    <text evidence="1">The sequence shown here is derived from an EMBL/GenBank/DDBJ whole genome shotgun (WGS) entry which is preliminary data.</text>
</comment>
<sequence length="123" mass="14237">MKKWLEKKLINLLEIKKLREDLFTTTDDLWDHADSKASASELDALRGDILHLESQVQSQAAHWAGEIARFQDKNNNTKGEDELNFYEKALNKLKSQFLSSDSISEQEKLIKMITSIQRGFKIK</sequence>
<evidence type="ECO:0000313" key="1">
    <source>
        <dbReference type="EMBL" id="GLO66286.1"/>
    </source>
</evidence>
<evidence type="ECO:0008006" key="3">
    <source>
        <dbReference type="Google" id="ProtNLM"/>
    </source>
</evidence>
<evidence type="ECO:0000313" key="2">
    <source>
        <dbReference type="Proteomes" id="UP001275436"/>
    </source>
</evidence>
<dbReference type="EMBL" id="BSKO01000001">
    <property type="protein sequence ID" value="GLO66286.1"/>
    <property type="molecule type" value="Genomic_DNA"/>
</dbReference>
<reference evidence="1 2" key="1">
    <citation type="submission" date="2023-02" db="EMBL/GenBank/DDBJ databases">
        <title>Oceanobacillus kimchii IFOP_LL358 isolated form Alexandrium catenella lab strain.</title>
        <authorList>
            <person name="Gajardo G."/>
            <person name="Ueki S."/>
            <person name="Maruyama F."/>
        </authorList>
    </citation>
    <scope>NUCLEOTIDE SEQUENCE [LARGE SCALE GENOMIC DNA]</scope>
    <source>
        <strain evidence="1 2">IFOP_LL358</strain>
    </source>
</reference>
<dbReference type="RefSeq" id="WP_317958159.1">
    <property type="nucleotide sequence ID" value="NZ_BSKO01000001.1"/>
</dbReference>